<dbReference type="AlphaFoldDB" id="A0A6I4V2B5"/>
<dbReference type="InterPro" id="IPR003329">
    <property type="entry name" value="Cytidylyl_trans"/>
</dbReference>
<dbReference type="GO" id="GO:0008690">
    <property type="term" value="F:3-deoxy-manno-octulosonate cytidylyltransferase activity"/>
    <property type="evidence" value="ECO:0007669"/>
    <property type="project" value="UniProtKB-EC"/>
</dbReference>
<dbReference type="Proteomes" id="UP000471435">
    <property type="component" value="Unassembled WGS sequence"/>
</dbReference>
<keyword evidence="1 4" id="KW-0808">Transferase</keyword>
<protein>
    <submittedName>
        <fullName evidence="4">3-deoxy-manno-octulosonate cytidylyltransferase</fullName>
        <ecNumber evidence="4">2.7.7.38</ecNumber>
    </submittedName>
</protein>
<dbReference type="PANTHER" id="PTHR42866:SF2">
    <property type="entry name" value="3-DEOXY-MANNO-OCTULOSONATE CYTIDYLYLTRANSFERASE, MITOCHONDRIAL"/>
    <property type="match status" value="1"/>
</dbReference>
<keyword evidence="3" id="KW-0448">Lipopolysaccharide biosynthesis</keyword>
<dbReference type="Gene3D" id="3.90.550.10">
    <property type="entry name" value="Spore Coat Polysaccharide Biosynthesis Protein SpsA, Chain A"/>
    <property type="match status" value="1"/>
</dbReference>
<proteinExistence type="predicted"/>
<keyword evidence="5" id="KW-1185">Reference proteome</keyword>
<organism evidence="4 5">
    <name type="scientific">Pontixanthobacter luteolus</name>
    <dbReference type="NCBI Taxonomy" id="295089"/>
    <lineage>
        <taxon>Bacteria</taxon>
        <taxon>Pseudomonadati</taxon>
        <taxon>Pseudomonadota</taxon>
        <taxon>Alphaproteobacteria</taxon>
        <taxon>Sphingomonadales</taxon>
        <taxon>Erythrobacteraceae</taxon>
        <taxon>Pontixanthobacter</taxon>
    </lineage>
</organism>
<name>A0A6I4V2B5_9SPHN</name>
<dbReference type="PANTHER" id="PTHR42866">
    <property type="entry name" value="3-DEOXY-MANNO-OCTULOSONATE CYTIDYLYLTRANSFERASE"/>
    <property type="match status" value="1"/>
</dbReference>
<dbReference type="CDD" id="cd02517">
    <property type="entry name" value="CMP-KDO-Synthetase"/>
    <property type="match status" value="1"/>
</dbReference>
<evidence type="ECO:0000313" key="5">
    <source>
        <dbReference type="Proteomes" id="UP000471435"/>
    </source>
</evidence>
<dbReference type="EC" id="2.7.7.38" evidence="4"/>
<dbReference type="SUPFAM" id="SSF53448">
    <property type="entry name" value="Nucleotide-diphospho-sugar transferases"/>
    <property type="match status" value="1"/>
</dbReference>
<dbReference type="Pfam" id="PF02348">
    <property type="entry name" value="CTP_transf_3"/>
    <property type="match status" value="1"/>
</dbReference>
<dbReference type="GO" id="GO:0005829">
    <property type="term" value="C:cytosol"/>
    <property type="evidence" value="ECO:0007669"/>
    <property type="project" value="TreeGrafter"/>
</dbReference>
<evidence type="ECO:0000256" key="2">
    <source>
        <dbReference type="ARBA" id="ARBA00022695"/>
    </source>
</evidence>
<sequence length="268" mass="29445">MSRDTLIVIPARYASQRYPGKPLAELRGSTGKAKSLIERSWEAAKRVPSGDRVVVASDSDEILEAARAFGAEAIFTSSECRNGTERCAALLGALDEEPEIVVNLQGDAPLIPEYFVESLIDAMRADPSVEVATPVVRCTRALYDKLVADEKKNIVGGTFGAISSAGNAHYFSKRIIPHFDASKADDDNLPVLLHIGLYAYRPAALRKYVAGEPSQLEQLEGLEQLRFLDLDVPIRTIEVKSPEWEIWELNNPSDIPHIEASLEIMGLE</sequence>
<evidence type="ECO:0000256" key="3">
    <source>
        <dbReference type="ARBA" id="ARBA00022985"/>
    </source>
</evidence>
<dbReference type="GO" id="GO:0009103">
    <property type="term" value="P:lipopolysaccharide biosynthetic process"/>
    <property type="evidence" value="ECO:0007669"/>
    <property type="project" value="UniProtKB-KW"/>
</dbReference>
<comment type="caution">
    <text evidence="4">The sequence shown here is derived from an EMBL/GenBank/DDBJ whole genome shotgun (WGS) entry which is preliminary data.</text>
</comment>
<dbReference type="InterPro" id="IPR029044">
    <property type="entry name" value="Nucleotide-diphossugar_trans"/>
</dbReference>
<dbReference type="NCBIfam" id="NF003950">
    <property type="entry name" value="PRK05450.1-3"/>
    <property type="match status" value="1"/>
</dbReference>
<evidence type="ECO:0000256" key="1">
    <source>
        <dbReference type="ARBA" id="ARBA00022679"/>
    </source>
</evidence>
<keyword evidence="2 4" id="KW-0548">Nucleotidyltransferase</keyword>
<accession>A0A6I4V2B5</accession>
<gene>
    <name evidence="4" type="primary">kdsB</name>
    <name evidence="4" type="ORF">GRI43_11135</name>
</gene>
<dbReference type="NCBIfam" id="NF003952">
    <property type="entry name" value="PRK05450.1-5"/>
    <property type="match status" value="1"/>
</dbReference>
<dbReference type="EMBL" id="WTYP01000002">
    <property type="protein sequence ID" value="MXP47938.1"/>
    <property type="molecule type" value="Genomic_DNA"/>
</dbReference>
<dbReference type="RefSeq" id="WP_160731175.1">
    <property type="nucleotide sequence ID" value="NZ_WTYP01000002.1"/>
</dbReference>
<dbReference type="InterPro" id="IPR004528">
    <property type="entry name" value="KdsB"/>
</dbReference>
<dbReference type="OrthoDB" id="9815559at2"/>
<evidence type="ECO:0000313" key="4">
    <source>
        <dbReference type="EMBL" id="MXP47938.1"/>
    </source>
</evidence>
<reference evidence="4 5" key="1">
    <citation type="submission" date="2019-12" db="EMBL/GenBank/DDBJ databases">
        <title>Genomic-based taxomic classification of the family Erythrobacteraceae.</title>
        <authorList>
            <person name="Xu L."/>
        </authorList>
    </citation>
    <scope>NUCLEOTIDE SEQUENCE [LARGE SCALE GENOMIC DNA]</scope>
    <source>
        <strain evidence="4 5">SW-109</strain>
    </source>
</reference>